<name>A0A5B7CZE4_PORTR</name>
<proteinExistence type="predicted"/>
<comment type="caution">
    <text evidence="2">The sequence shown here is derived from an EMBL/GenBank/DDBJ whole genome shotgun (WGS) entry which is preliminary data.</text>
</comment>
<organism evidence="2 3">
    <name type="scientific">Portunus trituberculatus</name>
    <name type="common">Swimming crab</name>
    <name type="synonym">Neptunus trituberculatus</name>
    <dbReference type="NCBI Taxonomy" id="210409"/>
    <lineage>
        <taxon>Eukaryota</taxon>
        <taxon>Metazoa</taxon>
        <taxon>Ecdysozoa</taxon>
        <taxon>Arthropoda</taxon>
        <taxon>Crustacea</taxon>
        <taxon>Multicrustacea</taxon>
        <taxon>Malacostraca</taxon>
        <taxon>Eumalacostraca</taxon>
        <taxon>Eucarida</taxon>
        <taxon>Decapoda</taxon>
        <taxon>Pleocyemata</taxon>
        <taxon>Brachyura</taxon>
        <taxon>Eubrachyura</taxon>
        <taxon>Portunoidea</taxon>
        <taxon>Portunidae</taxon>
        <taxon>Portuninae</taxon>
        <taxon>Portunus</taxon>
    </lineage>
</organism>
<evidence type="ECO:0000313" key="2">
    <source>
        <dbReference type="EMBL" id="MPC14729.1"/>
    </source>
</evidence>
<sequence>MKLKTIDHTRPWFNPGRDSGAHEPLQRHGEAPRRSGDVVSYRFPLFSGFPAHTSVCGQRMWRAVADPRHGMARFDHKDPRTRATPQSHMLPLSVSLHLLEDRVTRFSFICYHEYTQR</sequence>
<evidence type="ECO:0000256" key="1">
    <source>
        <dbReference type="SAM" id="MobiDB-lite"/>
    </source>
</evidence>
<dbReference type="Proteomes" id="UP000324222">
    <property type="component" value="Unassembled WGS sequence"/>
</dbReference>
<protein>
    <submittedName>
        <fullName evidence="2">Uncharacterized protein</fullName>
    </submittedName>
</protein>
<evidence type="ECO:0000313" key="3">
    <source>
        <dbReference type="Proteomes" id="UP000324222"/>
    </source>
</evidence>
<feature type="compositionally biased region" description="Basic and acidic residues" evidence="1">
    <location>
        <begin position="19"/>
        <end position="35"/>
    </location>
</feature>
<accession>A0A5B7CZE4</accession>
<gene>
    <name evidence="2" type="ORF">E2C01_007500</name>
</gene>
<dbReference type="AlphaFoldDB" id="A0A5B7CZE4"/>
<feature type="region of interest" description="Disordered" evidence="1">
    <location>
        <begin position="1"/>
        <end position="35"/>
    </location>
</feature>
<feature type="compositionally biased region" description="Basic and acidic residues" evidence="1">
    <location>
        <begin position="1"/>
        <end position="10"/>
    </location>
</feature>
<dbReference type="EMBL" id="VSRR010000374">
    <property type="protein sequence ID" value="MPC14729.1"/>
    <property type="molecule type" value="Genomic_DNA"/>
</dbReference>
<keyword evidence="3" id="KW-1185">Reference proteome</keyword>
<reference evidence="2 3" key="1">
    <citation type="submission" date="2019-05" db="EMBL/GenBank/DDBJ databases">
        <title>Another draft genome of Portunus trituberculatus and its Hox gene families provides insights of decapod evolution.</title>
        <authorList>
            <person name="Jeong J.-H."/>
            <person name="Song I."/>
            <person name="Kim S."/>
            <person name="Choi T."/>
            <person name="Kim D."/>
            <person name="Ryu S."/>
            <person name="Kim W."/>
        </authorList>
    </citation>
    <scope>NUCLEOTIDE SEQUENCE [LARGE SCALE GENOMIC DNA]</scope>
    <source>
        <tissue evidence="2">Muscle</tissue>
    </source>
</reference>